<keyword evidence="8" id="KW-0805">Transcription regulation</keyword>
<organism evidence="16 17">
    <name type="scientific">Eleutherodactylus coqui</name>
    <name type="common">Puerto Rican coqui</name>
    <dbReference type="NCBI Taxonomy" id="57060"/>
    <lineage>
        <taxon>Eukaryota</taxon>
        <taxon>Metazoa</taxon>
        <taxon>Chordata</taxon>
        <taxon>Craniata</taxon>
        <taxon>Vertebrata</taxon>
        <taxon>Euteleostomi</taxon>
        <taxon>Amphibia</taxon>
        <taxon>Batrachia</taxon>
        <taxon>Anura</taxon>
        <taxon>Neobatrachia</taxon>
        <taxon>Hyloidea</taxon>
        <taxon>Eleutherodactylidae</taxon>
        <taxon>Eleutherodactylinae</taxon>
        <taxon>Eleutherodactylus</taxon>
        <taxon>Eleutherodactylus</taxon>
    </lineage>
</organism>
<feature type="region of interest" description="Disordered" evidence="14">
    <location>
        <begin position="174"/>
        <end position="195"/>
    </location>
</feature>
<dbReference type="SUPFAM" id="SSF51197">
    <property type="entry name" value="Clavaminate synthase-like"/>
    <property type="match status" value="1"/>
</dbReference>
<evidence type="ECO:0000256" key="10">
    <source>
        <dbReference type="ARBA" id="ARBA00023163"/>
    </source>
</evidence>
<dbReference type="PROSITE" id="PS51184">
    <property type="entry name" value="JMJC"/>
    <property type="match status" value="1"/>
</dbReference>
<dbReference type="FunFam" id="2.60.120.650:FF:000019">
    <property type="entry name" value="Bifunctional peptidase and arginyl-hydroxylase JMJD5"/>
    <property type="match status" value="1"/>
</dbReference>
<dbReference type="GO" id="GO:0003682">
    <property type="term" value="F:chromatin binding"/>
    <property type="evidence" value="ECO:0007669"/>
    <property type="project" value="UniProtKB-ARBA"/>
</dbReference>
<dbReference type="Pfam" id="PF24472">
    <property type="entry name" value="ARM_KDM8_N"/>
    <property type="match status" value="1"/>
</dbReference>
<keyword evidence="3" id="KW-0479">Metal-binding</keyword>
<dbReference type="Gene3D" id="2.60.120.650">
    <property type="entry name" value="Cupin"/>
    <property type="match status" value="1"/>
</dbReference>
<keyword evidence="6" id="KW-0560">Oxidoreductase</keyword>
<evidence type="ECO:0000256" key="5">
    <source>
        <dbReference type="ARBA" id="ARBA00022964"/>
    </source>
</evidence>
<evidence type="ECO:0000313" key="17">
    <source>
        <dbReference type="Proteomes" id="UP000770717"/>
    </source>
</evidence>
<dbReference type="AlphaFoldDB" id="A0A8J6EXW0"/>
<dbReference type="OrthoDB" id="47172at2759"/>
<evidence type="ECO:0000256" key="12">
    <source>
        <dbReference type="ARBA" id="ARBA00023306"/>
    </source>
</evidence>
<evidence type="ECO:0000313" key="16">
    <source>
        <dbReference type="EMBL" id="KAG9476865.1"/>
    </source>
</evidence>
<evidence type="ECO:0000256" key="14">
    <source>
        <dbReference type="SAM" id="MobiDB-lite"/>
    </source>
</evidence>
<keyword evidence="12" id="KW-0131">Cell cycle</keyword>
<keyword evidence="9" id="KW-0090">Biological rhythms</keyword>
<protein>
    <recommendedName>
        <fullName evidence="13">JmjC domain-containing protein 5</fullName>
    </recommendedName>
</protein>
<keyword evidence="17" id="KW-1185">Reference proteome</keyword>
<keyword evidence="4" id="KW-0156">Chromatin regulator</keyword>
<dbReference type="Proteomes" id="UP000770717">
    <property type="component" value="Unassembled WGS sequence"/>
</dbReference>
<evidence type="ECO:0000256" key="2">
    <source>
        <dbReference type="ARBA" id="ARBA00004123"/>
    </source>
</evidence>
<evidence type="ECO:0000256" key="1">
    <source>
        <dbReference type="ARBA" id="ARBA00001954"/>
    </source>
</evidence>
<dbReference type="InterPro" id="IPR056520">
    <property type="entry name" value="ARM_KDM8_N"/>
</dbReference>
<evidence type="ECO:0000256" key="6">
    <source>
        <dbReference type="ARBA" id="ARBA00023002"/>
    </source>
</evidence>
<dbReference type="SMART" id="SM00558">
    <property type="entry name" value="JmjC"/>
    <property type="match status" value="1"/>
</dbReference>
<dbReference type="GO" id="GO:0051864">
    <property type="term" value="F:histone H3K36 demethylase activity"/>
    <property type="evidence" value="ECO:0007669"/>
    <property type="project" value="TreeGrafter"/>
</dbReference>
<dbReference type="EMBL" id="WNTK01000010">
    <property type="protein sequence ID" value="KAG9476865.1"/>
    <property type="molecule type" value="Genomic_DNA"/>
</dbReference>
<keyword evidence="11" id="KW-0539">Nucleus</keyword>
<dbReference type="GO" id="GO:0031648">
    <property type="term" value="P:protein destabilization"/>
    <property type="evidence" value="ECO:0007669"/>
    <property type="project" value="UniProtKB-ARBA"/>
</dbReference>
<dbReference type="PANTHER" id="PTHR12461">
    <property type="entry name" value="HYPOXIA-INDUCIBLE FACTOR 1 ALPHA INHIBITOR-RELATED"/>
    <property type="match status" value="1"/>
</dbReference>
<dbReference type="InterPro" id="IPR041667">
    <property type="entry name" value="Cupin_8"/>
</dbReference>
<sequence>MTPVGGDVKSPQDPRIHQAEQMQSSLWSQIQSILPPSLEEFPQVLGPEVDGAVVICVKEAAASIYTHDPGRCGQLGELIMDYSWEKLNGCKWRDVSRDWRTSYSYGCLFKVVGICRGLVVNKEEVLRVCDMSLLLGAEIMDNVISRIIQILSQPLSMDSVEPPECKTVLTQKIRKRTKDTQGKEPGTEPSSQIPEKIPRPLTPVLHIATTIPVVRCPSLEEFRHNYLIPQKAVILEGVIDHWPCMNKWSVEYIQKVAGCRTVPVELGSRYTDAEWSQRLMTVNDFISNYILDQPARRGYLAQHQLFEQIRELKEDIGIPDYCCLGEGDEDDITINAWFGPAGTVSPLHQDPQQNFLAQIIGRKYLRLYSVSETERLYPFDSSLLHNTSQVDIENPDVDKFPDFAQAAYQECILYPGQILFIPVKWWHYVRALDISFSVSFWWS</sequence>
<comment type="cofactor">
    <cofactor evidence="1">
        <name>Fe(2+)</name>
        <dbReference type="ChEBI" id="CHEBI:29033"/>
    </cofactor>
</comment>
<evidence type="ECO:0000259" key="15">
    <source>
        <dbReference type="PROSITE" id="PS51184"/>
    </source>
</evidence>
<keyword evidence="7" id="KW-0408">Iron</keyword>
<dbReference type="GO" id="GO:0005634">
    <property type="term" value="C:nucleus"/>
    <property type="evidence" value="ECO:0007669"/>
    <property type="project" value="UniProtKB-SubCell"/>
</dbReference>
<evidence type="ECO:0000256" key="3">
    <source>
        <dbReference type="ARBA" id="ARBA00022723"/>
    </source>
</evidence>
<gene>
    <name evidence="16" type="ORF">GDO78_002323</name>
</gene>
<proteinExistence type="predicted"/>
<comment type="caution">
    <text evidence="16">The sequence shown here is derived from an EMBL/GenBank/DDBJ whole genome shotgun (WGS) entry which is preliminary data.</text>
</comment>
<evidence type="ECO:0000256" key="13">
    <source>
        <dbReference type="ARBA" id="ARBA00049800"/>
    </source>
</evidence>
<evidence type="ECO:0000256" key="11">
    <source>
        <dbReference type="ARBA" id="ARBA00023242"/>
    </source>
</evidence>
<evidence type="ECO:0000256" key="4">
    <source>
        <dbReference type="ARBA" id="ARBA00022853"/>
    </source>
</evidence>
<evidence type="ECO:0000256" key="7">
    <source>
        <dbReference type="ARBA" id="ARBA00023004"/>
    </source>
</evidence>
<dbReference type="InterPro" id="IPR003347">
    <property type="entry name" value="JmjC_dom"/>
</dbReference>
<evidence type="ECO:0000256" key="9">
    <source>
        <dbReference type="ARBA" id="ARBA00023108"/>
    </source>
</evidence>
<reference evidence="16" key="1">
    <citation type="thesis" date="2020" institute="ProQuest LLC" country="789 East Eisenhower Parkway, Ann Arbor, MI, USA">
        <title>Comparative Genomics and Chromosome Evolution.</title>
        <authorList>
            <person name="Mudd A.B."/>
        </authorList>
    </citation>
    <scope>NUCLEOTIDE SEQUENCE</scope>
    <source>
        <strain evidence="16">HN-11 Male</strain>
        <tissue evidence="16">Kidney and liver</tissue>
    </source>
</reference>
<dbReference type="Pfam" id="PF13621">
    <property type="entry name" value="Cupin_8"/>
    <property type="match status" value="1"/>
</dbReference>
<dbReference type="GO" id="GO:0046872">
    <property type="term" value="F:metal ion binding"/>
    <property type="evidence" value="ECO:0007669"/>
    <property type="project" value="UniProtKB-KW"/>
</dbReference>
<feature type="domain" description="JmjC" evidence="15">
    <location>
        <begin position="307"/>
        <end position="443"/>
    </location>
</feature>
<keyword evidence="10" id="KW-0804">Transcription</keyword>
<dbReference type="GO" id="GO:0010468">
    <property type="term" value="P:regulation of gene expression"/>
    <property type="evidence" value="ECO:0007669"/>
    <property type="project" value="UniProtKB-ARBA"/>
</dbReference>
<dbReference type="GO" id="GO:0048511">
    <property type="term" value="P:rhythmic process"/>
    <property type="evidence" value="ECO:0007669"/>
    <property type="project" value="UniProtKB-KW"/>
</dbReference>
<keyword evidence="5" id="KW-0223">Dioxygenase</keyword>
<accession>A0A8J6EXW0</accession>
<dbReference type="PANTHER" id="PTHR12461:SF106">
    <property type="entry name" value="BIFUNCTIONAL PEPTIDASE AND ARGINYL-HYDROXYLASE JMJD5"/>
    <property type="match status" value="1"/>
</dbReference>
<name>A0A8J6EXW0_ELECQ</name>
<comment type="subcellular location">
    <subcellularLocation>
        <location evidence="2">Nucleus</location>
    </subcellularLocation>
</comment>
<evidence type="ECO:0000256" key="8">
    <source>
        <dbReference type="ARBA" id="ARBA00023015"/>
    </source>
</evidence>